<evidence type="ECO:0000313" key="3">
    <source>
        <dbReference type="Proteomes" id="UP000886865"/>
    </source>
</evidence>
<comment type="similarity">
    <text evidence="1">Belongs to the ROK (NagC/XylR) family.</text>
</comment>
<dbReference type="Pfam" id="PF00480">
    <property type="entry name" value="ROK"/>
    <property type="match status" value="1"/>
</dbReference>
<evidence type="ECO:0000256" key="1">
    <source>
        <dbReference type="ARBA" id="ARBA00006479"/>
    </source>
</evidence>
<name>A0A9D1FH18_9BACT</name>
<sequence>MKMALGIDIGGTKIYAANINDSGEICSEVEKYSTPKSADEIIKLLKEIIAKHENNILFSAVSTAGGVNRENTKVICSTANMPFGYPDTDFSLLSNKPVFVENDANCAAWAEYKIGSAKGMENSITLTLGTGVGGGIIVDGKLLKGKGGTAGEMHFKMSMDKKRQCSCGTYDCFEIYASGNGLRLSGIDTTGDKNITTYDIIEGVEKGDEKMLRAYNMWQNYIIAGLVGLADIFDPDCIVLSGSMGKFCDVEYMQKLVNDEIVTLPTKILHATSGNYAGMIGAVLLGFNKLKLD</sequence>
<dbReference type="InterPro" id="IPR000600">
    <property type="entry name" value="ROK"/>
</dbReference>
<dbReference type="PANTHER" id="PTHR18964">
    <property type="entry name" value="ROK (REPRESSOR, ORF, KINASE) FAMILY"/>
    <property type="match status" value="1"/>
</dbReference>
<reference evidence="2" key="2">
    <citation type="journal article" date="2021" name="PeerJ">
        <title>Extensive microbial diversity within the chicken gut microbiome revealed by metagenomics and culture.</title>
        <authorList>
            <person name="Gilroy R."/>
            <person name="Ravi A."/>
            <person name="Getino M."/>
            <person name="Pursley I."/>
            <person name="Horton D.L."/>
            <person name="Alikhan N.F."/>
            <person name="Baker D."/>
            <person name="Gharbi K."/>
            <person name="Hall N."/>
            <person name="Watson M."/>
            <person name="Adriaenssens E.M."/>
            <person name="Foster-Nyarko E."/>
            <person name="Jarju S."/>
            <person name="Secka A."/>
            <person name="Antonio M."/>
            <person name="Oren A."/>
            <person name="Chaudhuri R.R."/>
            <person name="La Ragione R."/>
            <person name="Hildebrand F."/>
            <person name="Pallen M.J."/>
        </authorList>
    </citation>
    <scope>NUCLEOTIDE SEQUENCE</scope>
    <source>
        <strain evidence="2">CHK152-2871</strain>
    </source>
</reference>
<dbReference type="PANTHER" id="PTHR18964:SF149">
    <property type="entry name" value="BIFUNCTIONAL UDP-N-ACETYLGLUCOSAMINE 2-EPIMERASE_N-ACETYLMANNOSAMINE KINASE"/>
    <property type="match status" value="1"/>
</dbReference>
<dbReference type="SUPFAM" id="SSF53067">
    <property type="entry name" value="Actin-like ATPase domain"/>
    <property type="match status" value="1"/>
</dbReference>
<protein>
    <submittedName>
        <fullName evidence="2">ROK family protein</fullName>
    </submittedName>
</protein>
<dbReference type="InterPro" id="IPR043129">
    <property type="entry name" value="ATPase_NBD"/>
</dbReference>
<gene>
    <name evidence="2" type="ORF">IAA86_00840</name>
</gene>
<dbReference type="Proteomes" id="UP000886865">
    <property type="component" value="Unassembled WGS sequence"/>
</dbReference>
<proteinExistence type="inferred from homology"/>
<dbReference type="EMBL" id="DVJQ01000008">
    <property type="protein sequence ID" value="HIS73547.1"/>
    <property type="molecule type" value="Genomic_DNA"/>
</dbReference>
<dbReference type="AlphaFoldDB" id="A0A9D1FH18"/>
<accession>A0A9D1FH18</accession>
<evidence type="ECO:0000313" key="2">
    <source>
        <dbReference type="EMBL" id="HIS73547.1"/>
    </source>
</evidence>
<reference evidence="2" key="1">
    <citation type="submission" date="2020-10" db="EMBL/GenBank/DDBJ databases">
        <authorList>
            <person name="Gilroy R."/>
        </authorList>
    </citation>
    <scope>NUCLEOTIDE SEQUENCE</scope>
    <source>
        <strain evidence="2">CHK152-2871</strain>
    </source>
</reference>
<dbReference type="Gene3D" id="3.30.420.40">
    <property type="match status" value="2"/>
</dbReference>
<organism evidence="2 3">
    <name type="scientific">Candidatus Galligastranaerophilus intestinavium</name>
    <dbReference type="NCBI Taxonomy" id="2840836"/>
    <lineage>
        <taxon>Bacteria</taxon>
        <taxon>Candidatus Galligastranaerophilus</taxon>
    </lineage>
</organism>
<comment type="caution">
    <text evidence="2">The sequence shown here is derived from an EMBL/GenBank/DDBJ whole genome shotgun (WGS) entry which is preliminary data.</text>
</comment>